<sequence length="55" mass="6737">MNKKITLEWLRLEFYKCNHAKYRKYADEWLNNLTDAQIEGFERQRIGQIDKSKCV</sequence>
<dbReference type="AlphaFoldDB" id="A0AA37K0G6"/>
<reference evidence="1" key="1">
    <citation type="submission" date="2022-01" db="EMBL/GenBank/DDBJ databases">
        <title>Novel bile acid biosynthetic pathways are enriched in the microbiome of centenarians.</title>
        <authorList>
            <person name="Sato Y."/>
            <person name="Atarashi K."/>
            <person name="Plichta R.D."/>
            <person name="Arai Y."/>
            <person name="Sasajima S."/>
            <person name="Kearney M.S."/>
            <person name="Suda W."/>
            <person name="Takeshita K."/>
            <person name="Sasaki T."/>
            <person name="Okamoto S."/>
            <person name="Skelly N.A."/>
            <person name="Okamura Y."/>
            <person name="Vlamakis H."/>
            <person name="Li Y."/>
            <person name="Tanoue T."/>
            <person name="Takei H."/>
            <person name="Nittono H."/>
            <person name="Narushima S."/>
            <person name="Irie J."/>
            <person name="Itoh H."/>
            <person name="Moriya K."/>
            <person name="Sugiura Y."/>
            <person name="Suematsu M."/>
            <person name="Moritoki N."/>
            <person name="Shibata S."/>
            <person name="Littman R.D."/>
            <person name="Fischbach A.M."/>
            <person name="Uwamino Y."/>
            <person name="Inoue T."/>
            <person name="Honda A."/>
            <person name="Hattori M."/>
            <person name="Murai T."/>
            <person name="Xavier J.R."/>
            <person name="Hirose N."/>
            <person name="Honda K."/>
        </authorList>
    </citation>
    <scope>NUCLEOTIDE SEQUENCE</scope>
    <source>
        <strain evidence="1">CE91-St12</strain>
    </source>
</reference>
<gene>
    <name evidence="1" type="ORF">CE91St12_29380</name>
</gene>
<proteinExistence type="predicted"/>
<dbReference type="Proteomes" id="UP001055048">
    <property type="component" value="Unassembled WGS sequence"/>
</dbReference>
<evidence type="ECO:0000313" key="2">
    <source>
        <dbReference type="Proteomes" id="UP001055048"/>
    </source>
</evidence>
<organism evidence="1 2">
    <name type="scientific">Bacteroides uniformis</name>
    <dbReference type="NCBI Taxonomy" id="820"/>
    <lineage>
        <taxon>Bacteria</taxon>
        <taxon>Pseudomonadati</taxon>
        <taxon>Bacteroidota</taxon>
        <taxon>Bacteroidia</taxon>
        <taxon>Bacteroidales</taxon>
        <taxon>Bacteroidaceae</taxon>
        <taxon>Bacteroides</taxon>
    </lineage>
</organism>
<protein>
    <submittedName>
        <fullName evidence="1">Uncharacterized protein</fullName>
    </submittedName>
</protein>
<dbReference type="RefSeq" id="WP_205128445.1">
    <property type="nucleotide sequence ID" value="NZ_BQNL01000001.1"/>
</dbReference>
<comment type="caution">
    <text evidence="1">The sequence shown here is derived from an EMBL/GenBank/DDBJ whole genome shotgun (WGS) entry which is preliminary data.</text>
</comment>
<dbReference type="EMBL" id="BQNL01000001">
    <property type="protein sequence ID" value="GKH14728.1"/>
    <property type="molecule type" value="Genomic_DNA"/>
</dbReference>
<evidence type="ECO:0000313" key="1">
    <source>
        <dbReference type="EMBL" id="GKH14728.1"/>
    </source>
</evidence>
<accession>A0AA37K0G6</accession>
<name>A0AA37K0G6_BACUN</name>